<dbReference type="eggNOG" id="COG4268">
    <property type="taxonomic scope" value="Bacteria"/>
</dbReference>
<dbReference type="HOGENOM" id="CLU_049029_0_0_11"/>
<name>G8WR59_STREN</name>
<dbReference type="KEGG" id="scy:SCATT_38450"/>
<gene>
    <name evidence="1" type="ordered locus">SCATT_38450</name>
</gene>
<dbReference type="REBASE" id="45782">
    <property type="entry name" value="Sca46488McrBCP"/>
</dbReference>
<dbReference type="STRING" id="1003195.SCATT_38450"/>
<dbReference type="InterPro" id="IPR019292">
    <property type="entry name" value="McrC"/>
</dbReference>
<evidence type="ECO:0000313" key="1">
    <source>
        <dbReference type="EMBL" id="AEW96216.1"/>
    </source>
</evidence>
<reference evidence="2" key="1">
    <citation type="submission" date="2011-12" db="EMBL/GenBank/DDBJ databases">
        <title>Complete genome sequence of Streptomyces cattleya strain DSM 46488.</title>
        <authorList>
            <person name="Ou H.-Y."/>
            <person name="Li P."/>
            <person name="Zhao C."/>
            <person name="O'Hagan D."/>
            <person name="Deng Z."/>
        </authorList>
    </citation>
    <scope>NUCLEOTIDE SEQUENCE [LARGE SCALE GENOMIC DNA]</scope>
    <source>
        <strain evidence="2">ATCC 35852 / DSM 46488 / JCM 4925 / NBRC 14057 / NRRL 8057</strain>
    </source>
</reference>
<dbReference type="Proteomes" id="UP000007842">
    <property type="component" value="Chromosome"/>
</dbReference>
<organism evidence="1 2">
    <name type="scientific">Streptantibioticus cattleyicolor (strain ATCC 35852 / DSM 46488 / JCM 4925 / NBRC 14057 / NRRL 8057)</name>
    <name type="common">Streptomyces cattleya</name>
    <dbReference type="NCBI Taxonomy" id="1003195"/>
    <lineage>
        <taxon>Bacteria</taxon>
        <taxon>Bacillati</taxon>
        <taxon>Actinomycetota</taxon>
        <taxon>Actinomycetes</taxon>
        <taxon>Kitasatosporales</taxon>
        <taxon>Streptomycetaceae</taxon>
        <taxon>Streptantibioticus</taxon>
    </lineage>
</organism>
<dbReference type="Pfam" id="PF10117">
    <property type="entry name" value="McrBC"/>
    <property type="match status" value="1"/>
</dbReference>
<dbReference type="EMBL" id="CP003219">
    <property type="protein sequence ID" value="AEW96216.1"/>
    <property type="molecule type" value="Genomic_DNA"/>
</dbReference>
<proteinExistence type="predicted"/>
<keyword evidence="2" id="KW-1185">Reference proteome</keyword>
<sequence>MLNKYVQADFVDKGFRLSAKGVSGLIPLTDRIAIQVRPRFPLRNLTHMVTVCGYVPTMLPALRDYQLADQASDWLLDVMADALLAALDTVSLNGLHRTYHHRTDAGSYPHGRVNTTSSMLRYASRGINHKAEFSWFERTADNAPNRCLKSAVALLHARYSRIPRQKGVRQRIARLAESMRVLQEVKLEVRPFSLHDPQVRGDAPLPETRAYYRPALELAVAVLTGRGINLDDHTGNLSMPSLLVKTEDLFEEFIRVSLQKAMSNHTILSVLDGNQKPGKVKLYEDLLDTEREDLPAHEKPTAPGKAPEANPDIVFRLSDGTHPLVADVKYSNVKGYAERSEVEQVVLYGHRYRSPVAMTIHPCRADSKKGLYIAGRIGSTIVAQYRVDLGADDLEAELEEMAKQLSDLITSQKS</sequence>
<dbReference type="PATRIC" id="fig|1003195.29.peg.3842"/>
<dbReference type="AlphaFoldDB" id="G8WR59"/>
<accession>G8WR59</accession>
<protein>
    <recommendedName>
        <fullName evidence="3">5-methylcytosine-specific restriction enzyme subunit McrC</fullName>
    </recommendedName>
</protein>
<evidence type="ECO:0000313" key="2">
    <source>
        <dbReference type="Proteomes" id="UP000007842"/>
    </source>
</evidence>
<dbReference type="PANTHER" id="PTHR38733:SF1">
    <property type="entry name" value="TYPE IV METHYL-DIRECTED RESTRICTION ENZYME ECOKMCRBC"/>
    <property type="match status" value="1"/>
</dbReference>
<evidence type="ECO:0008006" key="3">
    <source>
        <dbReference type="Google" id="ProtNLM"/>
    </source>
</evidence>
<dbReference type="PANTHER" id="PTHR38733">
    <property type="entry name" value="PROTEIN MCRC"/>
    <property type="match status" value="1"/>
</dbReference>